<gene>
    <name evidence="1" type="ORF">EHF44_27160</name>
</gene>
<dbReference type="KEGG" id="cpau:EHF44_27160"/>
<name>A0A3G8H9J7_9BURK</name>
<accession>A0A3G8H9J7</accession>
<protein>
    <submittedName>
        <fullName evidence="1">Uncharacterized protein</fullName>
    </submittedName>
</protein>
<sequence length="97" mass="11014">MNFIEPIICQCGVKVQIHEYLMDLGEDEPRDRGYCPVCCRLLLEMDRPGILVTEVVLPGDKLKCGDGDRHLGLPPGYDDEDWPFPTLTALLRRQEGK</sequence>
<dbReference type="OrthoDB" id="9182857at2"/>
<geneLocation type="plasmid" evidence="1">
    <name>unnamed2</name>
</geneLocation>
<dbReference type="Proteomes" id="UP000270411">
    <property type="component" value="Plasmid unnamed2"/>
</dbReference>
<dbReference type="AlphaFoldDB" id="A0A3G8H9J7"/>
<dbReference type="EMBL" id="CP033971">
    <property type="protein sequence ID" value="AZG17153.1"/>
    <property type="molecule type" value="Genomic_DNA"/>
</dbReference>
<evidence type="ECO:0000313" key="1">
    <source>
        <dbReference type="EMBL" id="AZG17153.1"/>
    </source>
</evidence>
<proteinExistence type="predicted"/>
<keyword evidence="1" id="KW-0614">Plasmid</keyword>
<evidence type="ECO:0000313" key="2">
    <source>
        <dbReference type="Proteomes" id="UP000270411"/>
    </source>
</evidence>
<reference evidence="2" key="1">
    <citation type="submission" date="2018-11" db="EMBL/GenBank/DDBJ databases">
        <title>FDA dAtabase for Regulatory Grade micrObial Sequences (FDA-ARGOS): Supporting development and validation of Infectious Disease Dx tests.</title>
        <authorList>
            <person name="Goldberg B."/>
            <person name="Campos J."/>
            <person name="Tallon L."/>
            <person name="Sadzewicz L."/>
            <person name="Zhao X."/>
            <person name="Vavikolanu K."/>
            <person name="Mehta A."/>
            <person name="Aluvathingal J."/>
            <person name="Nadendla S."/>
            <person name="Geyer C."/>
            <person name="Nandy P."/>
            <person name="Yan Y."/>
            <person name="Sichtig H."/>
        </authorList>
    </citation>
    <scope>NUCLEOTIDE SEQUENCE [LARGE SCALE GENOMIC DNA]</scope>
    <source>
        <strain evidence="2">FDAARGOS_614</strain>
        <plasmid evidence="2">unnamed2</plasmid>
    </source>
</reference>
<dbReference type="RefSeq" id="WP_124686882.1">
    <property type="nucleotide sequence ID" value="NZ_CP033971.1"/>
</dbReference>
<organism evidence="1 2">
    <name type="scientific">Cupriavidus pauculus</name>
    <dbReference type="NCBI Taxonomy" id="82633"/>
    <lineage>
        <taxon>Bacteria</taxon>
        <taxon>Pseudomonadati</taxon>
        <taxon>Pseudomonadota</taxon>
        <taxon>Betaproteobacteria</taxon>
        <taxon>Burkholderiales</taxon>
        <taxon>Burkholderiaceae</taxon>
        <taxon>Cupriavidus</taxon>
    </lineage>
</organism>